<evidence type="ECO:0000313" key="2">
    <source>
        <dbReference type="Proteomes" id="UP000024635"/>
    </source>
</evidence>
<organism evidence="1 2">
    <name type="scientific">Ancylostoma ceylanicum</name>
    <dbReference type="NCBI Taxonomy" id="53326"/>
    <lineage>
        <taxon>Eukaryota</taxon>
        <taxon>Metazoa</taxon>
        <taxon>Ecdysozoa</taxon>
        <taxon>Nematoda</taxon>
        <taxon>Chromadorea</taxon>
        <taxon>Rhabditida</taxon>
        <taxon>Rhabditina</taxon>
        <taxon>Rhabditomorpha</taxon>
        <taxon>Strongyloidea</taxon>
        <taxon>Ancylostomatidae</taxon>
        <taxon>Ancylostomatinae</taxon>
        <taxon>Ancylostoma</taxon>
    </lineage>
</organism>
<gene>
    <name evidence="1" type="primary">Acey_s0035.g3078</name>
    <name evidence="1" type="ORF">Y032_0035g3078</name>
</gene>
<dbReference type="Proteomes" id="UP000024635">
    <property type="component" value="Unassembled WGS sequence"/>
</dbReference>
<protein>
    <submittedName>
        <fullName evidence="1">Uncharacterized protein</fullName>
    </submittedName>
</protein>
<sequence>MSVQISYFAENTIVRALFLKATPTIIFVSELLSALNPQAQTRQFCEEHAGTSCPVEAELEYLLGARAMSYISISETQPFGGANN</sequence>
<dbReference type="EMBL" id="JARK01001371">
    <property type="protein sequence ID" value="EYC15981.1"/>
    <property type="molecule type" value="Genomic_DNA"/>
</dbReference>
<comment type="caution">
    <text evidence="1">The sequence shown here is derived from an EMBL/GenBank/DDBJ whole genome shotgun (WGS) entry which is preliminary data.</text>
</comment>
<evidence type="ECO:0000313" key="1">
    <source>
        <dbReference type="EMBL" id="EYC15981.1"/>
    </source>
</evidence>
<name>A0A016UM43_9BILA</name>
<reference evidence="2" key="1">
    <citation type="journal article" date="2015" name="Nat. Genet.">
        <title>The genome and transcriptome of the zoonotic hookworm Ancylostoma ceylanicum identify infection-specific gene families.</title>
        <authorList>
            <person name="Schwarz E.M."/>
            <person name="Hu Y."/>
            <person name="Antoshechkin I."/>
            <person name="Miller M.M."/>
            <person name="Sternberg P.W."/>
            <person name="Aroian R.V."/>
        </authorList>
    </citation>
    <scope>NUCLEOTIDE SEQUENCE</scope>
    <source>
        <strain evidence="2">HY135</strain>
    </source>
</reference>
<keyword evidence="2" id="KW-1185">Reference proteome</keyword>
<proteinExistence type="predicted"/>
<accession>A0A016UM43</accession>
<dbReference type="AlphaFoldDB" id="A0A016UM43"/>